<dbReference type="RefSeq" id="XP_006813351.1">
    <property type="nucleotide sequence ID" value="XM_006813288.1"/>
</dbReference>
<keyword evidence="7 11" id="KW-1133">Transmembrane helix</keyword>
<evidence type="ECO:0000259" key="13">
    <source>
        <dbReference type="Pfam" id="PF02932"/>
    </source>
</evidence>
<evidence type="ECO:0000256" key="9">
    <source>
        <dbReference type="ARBA" id="ARBA00023136"/>
    </source>
</evidence>
<evidence type="ECO:0000256" key="2">
    <source>
        <dbReference type="ARBA" id="ARBA00004236"/>
    </source>
</evidence>
<dbReference type="Gene3D" id="1.20.58.390">
    <property type="entry name" value="Neurotransmitter-gated ion-channel transmembrane domain"/>
    <property type="match status" value="1"/>
</dbReference>
<evidence type="ECO:0000256" key="5">
    <source>
        <dbReference type="ARBA" id="ARBA00022692"/>
    </source>
</evidence>
<keyword evidence="3 11" id="KW-0813">Transport</keyword>
<dbReference type="InterPro" id="IPR038050">
    <property type="entry name" value="Neuro_actylchol_rec"/>
</dbReference>
<protein>
    <submittedName>
        <fullName evidence="15">Gamma-aminobutyric acid receptor alpha-like</fullName>
    </submittedName>
</protein>
<accession>A0ABM0M010</accession>
<evidence type="ECO:0000256" key="6">
    <source>
        <dbReference type="ARBA" id="ARBA00022729"/>
    </source>
</evidence>
<dbReference type="GeneID" id="100372658"/>
<dbReference type="InterPro" id="IPR006202">
    <property type="entry name" value="Neur_chan_lig-bd"/>
</dbReference>
<dbReference type="PROSITE" id="PS00236">
    <property type="entry name" value="NEUROTR_ION_CHANNEL"/>
    <property type="match status" value="1"/>
</dbReference>
<dbReference type="InterPro" id="IPR006028">
    <property type="entry name" value="GABAA/Glycine_rcpt"/>
</dbReference>
<evidence type="ECO:0000256" key="8">
    <source>
        <dbReference type="ARBA" id="ARBA00023065"/>
    </source>
</evidence>
<evidence type="ECO:0000259" key="12">
    <source>
        <dbReference type="Pfam" id="PF02931"/>
    </source>
</evidence>
<keyword evidence="4" id="KW-1003">Cell membrane</keyword>
<feature type="transmembrane region" description="Helical" evidence="11">
    <location>
        <begin position="275"/>
        <end position="299"/>
    </location>
</feature>
<dbReference type="Pfam" id="PF02931">
    <property type="entry name" value="Neur_chan_LBD"/>
    <property type="match status" value="1"/>
</dbReference>
<keyword evidence="6" id="KW-0732">Signal</keyword>
<feature type="transmembrane region" description="Helical" evidence="11">
    <location>
        <begin position="12"/>
        <end position="31"/>
    </location>
</feature>
<evidence type="ECO:0000256" key="7">
    <source>
        <dbReference type="ARBA" id="ARBA00022989"/>
    </source>
</evidence>
<feature type="non-terminal residue" evidence="15">
    <location>
        <position position="371"/>
    </location>
</feature>
<comment type="similarity">
    <text evidence="11">Belongs to the ligand-gated ion channel (TC 1.A.9) family.</text>
</comment>
<gene>
    <name evidence="15" type="primary">LOC100372658</name>
</gene>
<keyword evidence="8 11" id="KW-0406">Ion transport</keyword>
<dbReference type="InterPro" id="IPR036719">
    <property type="entry name" value="Neuro-gated_channel_TM_sf"/>
</dbReference>
<proteinExistence type="inferred from homology"/>
<dbReference type="Proteomes" id="UP000694865">
    <property type="component" value="Unplaced"/>
</dbReference>
<feature type="transmembrane region" description="Helical" evidence="11">
    <location>
        <begin position="306"/>
        <end position="325"/>
    </location>
</feature>
<evidence type="ECO:0000313" key="15">
    <source>
        <dbReference type="RefSeq" id="XP_006813351.1"/>
    </source>
</evidence>
<dbReference type="PRINTS" id="PR00252">
    <property type="entry name" value="NRIONCHANNEL"/>
</dbReference>
<feature type="transmembrane region" description="Helical" evidence="11">
    <location>
        <begin position="340"/>
        <end position="362"/>
    </location>
</feature>
<dbReference type="Pfam" id="PF02932">
    <property type="entry name" value="Neur_chan_memb"/>
    <property type="match status" value="1"/>
</dbReference>
<dbReference type="PANTHER" id="PTHR18945">
    <property type="entry name" value="NEUROTRANSMITTER GATED ION CHANNEL"/>
    <property type="match status" value="1"/>
</dbReference>
<evidence type="ECO:0000256" key="11">
    <source>
        <dbReference type="RuleBase" id="RU000687"/>
    </source>
</evidence>
<dbReference type="SUPFAM" id="SSF90112">
    <property type="entry name" value="Neurotransmitter-gated ion-channel transmembrane pore"/>
    <property type="match status" value="1"/>
</dbReference>
<dbReference type="InterPro" id="IPR018000">
    <property type="entry name" value="Neurotransmitter_ion_chnl_CS"/>
</dbReference>
<dbReference type="InterPro" id="IPR036734">
    <property type="entry name" value="Neur_chan_lig-bd_sf"/>
</dbReference>
<keyword evidence="9 11" id="KW-0472">Membrane</keyword>
<feature type="domain" description="Neurotransmitter-gated ion-channel ligand-binding" evidence="12">
    <location>
        <begin position="79"/>
        <end position="251"/>
    </location>
</feature>
<reference evidence="15" key="1">
    <citation type="submission" date="2025-08" db="UniProtKB">
        <authorList>
            <consortium name="RefSeq"/>
        </authorList>
    </citation>
    <scope>IDENTIFICATION</scope>
    <source>
        <tissue evidence="15">Testes</tissue>
    </source>
</reference>
<keyword evidence="10 11" id="KW-0407">Ion channel</keyword>
<keyword evidence="14" id="KW-1185">Reference proteome</keyword>
<evidence type="ECO:0000256" key="10">
    <source>
        <dbReference type="ARBA" id="ARBA00023303"/>
    </source>
</evidence>
<dbReference type="NCBIfam" id="TIGR00860">
    <property type="entry name" value="LIC"/>
    <property type="match status" value="1"/>
</dbReference>
<comment type="subcellular location">
    <subcellularLocation>
        <location evidence="2">Cell membrane</location>
    </subcellularLocation>
    <subcellularLocation>
        <location evidence="1">Membrane</location>
        <topology evidence="1">Multi-pass membrane protein</topology>
    </subcellularLocation>
</comment>
<dbReference type="CDD" id="cd19049">
    <property type="entry name" value="LGIC_TM_anion"/>
    <property type="match status" value="1"/>
</dbReference>
<sequence length="371" mass="42801">MTCLITPVENQRCFNFLSLSSICIAVLFQLLTCRNLILVNGFEGSGDDNAIEDARRAQIMEERRRNISVTLKKMVEYPNYDKSLRPGAGGRPVNVQADMYALSIGPVVEIDMEYHLDVFFRQRWTDPRLAHRDSHYDILSLNTVMLESIWYPDTYFHNGKKSYDHSITTPNRLFRIGPNGTVLYTQRLTIVAECKMHFEKYPMDGQMCPLQFGSNSFSTDDIIYDWHPDKVEVSPDLRLSQFEFTHQDTEKIRLKSDRIGDRSVLVARFYLQRRLGYFMIQIYVPCILITVLSWVSFWLNPEATPARVALGVMTILTITTLGWSIRDSLPKVSYGKALDWYLALCFTFVLGSLVEFAAATYLTKKHHLAQE</sequence>
<keyword evidence="5 11" id="KW-0812">Transmembrane</keyword>
<evidence type="ECO:0000256" key="4">
    <source>
        <dbReference type="ARBA" id="ARBA00022475"/>
    </source>
</evidence>
<evidence type="ECO:0000256" key="3">
    <source>
        <dbReference type="ARBA" id="ARBA00022448"/>
    </source>
</evidence>
<name>A0ABM0M010_SACKO</name>
<feature type="domain" description="Neurotransmitter-gated ion-channel transmembrane" evidence="13">
    <location>
        <begin position="282"/>
        <end position="366"/>
    </location>
</feature>
<dbReference type="SUPFAM" id="SSF63712">
    <property type="entry name" value="Nicotinic receptor ligand binding domain-like"/>
    <property type="match status" value="1"/>
</dbReference>
<evidence type="ECO:0000313" key="14">
    <source>
        <dbReference type="Proteomes" id="UP000694865"/>
    </source>
</evidence>
<dbReference type="InterPro" id="IPR006029">
    <property type="entry name" value="Neurotrans-gated_channel_TM"/>
</dbReference>
<dbReference type="PRINTS" id="PR00253">
    <property type="entry name" value="GABAARECEPTR"/>
</dbReference>
<dbReference type="Gene3D" id="2.70.170.10">
    <property type="entry name" value="Neurotransmitter-gated ion-channel ligand-binding domain"/>
    <property type="match status" value="1"/>
</dbReference>
<evidence type="ECO:0000256" key="1">
    <source>
        <dbReference type="ARBA" id="ARBA00004141"/>
    </source>
</evidence>
<organism evidence="14 15">
    <name type="scientific">Saccoglossus kowalevskii</name>
    <name type="common">Acorn worm</name>
    <dbReference type="NCBI Taxonomy" id="10224"/>
    <lineage>
        <taxon>Eukaryota</taxon>
        <taxon>Metazoa</taxon>
        <taxon>Hemichordata</taxon>
        <taxon>Enteropneusta</taxon>
        <taxon>Harrimaniidae</taxon>
        <taxon>Saccoglossus</taxon>
    </lineage>
</organism>
<dbReference type="InterPro" id="IPR006201">
    <property type="entry name" value="Neur_channel"/>
</dbReference>